<proteinExistence type="predicted"/>
<reference evidence="2" key="2">
    <citation type="submission" date="2014-03" db="EMBL/GenBank/DDBJ databases">
        <title>Candidatus Competibacter-lineage genomes retrieved from metagenomes reveal functional metabolic diversity.</title>
        <authorList>
            <person name="McIlroy S.J."/>
            <person name="Albertsen M."/>
            <person name="Andresen E.K."/>
            <person name="Saunders A.M."/>
            <person name="Kristiansen R."/>
            <person name="Stokholm-Bjerregaard M."/>
            <person name="Nielsen K.L."/>
            <person name="Nielsen P.H."/>
        </authorList>
    </citation>
    <scope>NUCLEOTIDE SEQUENCE</scope>
    <source>
        <strain evidence="2">Run_A_D11</strain>
    </source>
</reference>
<comment type="caution">
    <text evidence="2">The sequence shown here is derived from an EMBL/GenBank/DDBJ whole genome shotgun (WGS) entry which is preliminary data.</text>
</comment>
<protein>
    <submittedName>
        <fullName evidence="2">Polyphosphate:AMP phosphotransferase</fullName>
    </submittedName>
</protein>
<reference evidence="2" key="1">
    <citation type="submission" date="2013-07" db="EMBL/GenBank/DDBJ databases">
        <authorList>
            <person name="McIlroy S."/>
        </authorList>
    </citation>
    <scope>NUCLEOTIDE SEQUENCE [LARGE SCALE GENOMIC DNA]</scope>
    <source>
        <strain evidence="2">Run_A_D11</strain>
    </source>
</reference>
<evidence type="ECO:0000259" key="1">
    <source>
        <dbReference type="Pfam" id="PF03976"/>
    </source>
</evidence>
<accession>W6MB13</accession>
<dbReference type="PANTHER" id="PTHR34383">
    <property type="entry name" value="POLYPHOSPHATE:AMP PHOSPHOTRANSFERASE-RELATED"/>
    <property type="match status" value="1"/>
</dbReference>
<organism evidence="2 3">
    <name type="scientific">Candidatus Competibacter denitrificans Run_A_D11</name>
    <dbReference type="NCBI Taxonomy" id="1400863"/>
    <lineage>
        <taxon>Bacteria</taxon>
        <taxon>Pseudomonadati</taxon>
        <taxon>Pseudomonadota</taxon>
        <taxon>Gammaproteobacteria</taxon>
        <taxon>Candidatus Competibacteraceae</taxon>
        <taxon>Candidatus Competibacter</taxon>
    </lineage>
</organism>
<dbReference type="PANTHER" id="PTHR34383:SF3">
    <property type="entry name" value="POLYPHOSPHATE:AMP PHOSPHOTRANSFERASE"/>
    <property type="match status" value="1"/>
</dbReference>
<feature type="domain" description="Polyphosphate kinase-2-related" evidence="1">
    <location>
        <begin position="11"/>
        <end position="232"/>
    </location>
</feature>
<dbReference type="AlphaFoldDB" id="W6MB13"/>
<dbReference type="Pfam" id="PF03976">
    <property type="entry name" value="PPK2"/>
    <property type="match status" value="2"/>
</dbReference>
<name>W6MB13_9GAMM</name>
<dbReference type="InterPro" id="IPR022488">
    <property type="entry name" value="PPK2-related"/>
</dbReference>
<keyword evidence="3" id="KW-1185">Reference proteome</keyword>
<dbReference type="OrthoDB" id="9775224at2"/>
<dbReference type="InterPro" id="IPR022489">
    <property type="entry name" value="PolyP_AMP_Tfrase"/>
</dbReference>
<evidence type="ECO:0000313" key="3">
    <source>
        <dbReference type="Proteomes" id="UP000035760"/>
    </source>
</evidence>
<dbReference type="RefSeq" id="WP_048670151.1">
    <property type="nucleotide sequence ID" value="NZ_CBTJ020000002.1"/>
</dbReference>
<evidence type="ECO:0000313" key="2">
    <source>
        <dbReference type="EMBL" id="CDI01018.1"/>
    </source>
</evidence>
<dbReference type="InterPro" id="IPR027417">
    <property type="entry name" value="P-loop_NTPase"/>
</dbReference>
<dbReference type="NCBIfam" id="TIGR03708">
    <property type="entry name" value="poly_P_AMP_trns"/>
    <property type="match status" value="1"/>
</dbReference>
<dbReference type="STRING" id="1400863.BN873_100030"/>
<dbReference type="Proteomes" id="UP000035760">
    <property type="component" value="Unassembled WGS sequence"/>
</dbReference>
<gene>
    <name evidence="2" type="primary">pap</name>
    <name evidence="2" type="ORF">BN873_100030</name>
</gene>
<dbReference type="EMBL" id="CBTJ020000002">
    <property type="protein sequence ID" value="CDI01018.1"/>
    <property type="molecule type" value="Genomic_DNA"/>
</dbReference>
<dbReference type="Gene3D" id="3.40.50.300">
    <property type="entry name" value="P-loop containing nucleotide triphosphate hydrolases"/>
    <property type="match status" value="2"/>
</dbReference>
<dbReference type="SUPFAM" id="SSF52540">
    <property type="entry name" value="P-loop containing nucleoside triphosphate hydrolases"/>
    <property type="match status" value="2"/>
</dbReference>
<dbReference type="GO" id="GO:0043751">
    <property type="term" value="F:polyphosphate:AMP phosphotransferase activity"/>
    <property type="evidence" value="ECO:0007669"/>
    <property type="project" value="InterPro"/>
</dbReference>
<sequence length="514" mass="60071">MFRTAELKRKLPKEHYHQQVPQLREDLLMVQMELRAAAFPVIVVFAGVDGAGKSETVNQLHEWLDSRWLVTRAYGEPSDEERDRPEYWRFWRQLPAQGRIGLFLSAWYSTPILDRVYGHTSEAEFDGRLERIKAFEKTLADDGALILKFWMHLSKNAQKDRLRKLEKNPLENWRVSKRDWQHWEMYEQFVVAAERTIMKTSTGQAPWKIIEGYDERYRSTAVATAIRDAIRFRLNETAKASGGNGGADSARSKAPVPETDGLPAVTILSRLDMSQTLEKVDYDAGLKRYQAKLNQLQRVAREQKISTILVFEGWDAAGKGGSIRRITAALDARDYQVIQIAAPTDEEAAHNYLWRFWRHIPRAGRVTIYDRSWYGRVLVERVEGFARTREWQRAYAEINDFEAQLVERGIVLLKFWLHITPEEQLRRFKEREQIPYKAWKLTEEDWRNRERWADYELAVNDMVEHTSTQKEPWTLIEANDKRYARIKVLHTLCERLEAALAGISNHKVAKIAKG</sequence>
<dbReference type="GO" id="GO:0006797">
    <property type="term" value="P:polyphosphate metabolic process"/>
    <property type="evidence" value="ECO:0007669"/>
    <property type="project" value="InterPro"/>
</dbReference>
<feature type="domain" description="Polyphosphate kinase-2-related" evidence="1">
    <location>
        <begin position="277"/>
        <end position="498"/>
    </location>
</feature>